<evidence type="ECO:0000256" key="1">
    <source>
        <dbReference type="ARBA" id="ARBA00005568"/>
    </source>
</evidence>
<evidence type="ECO:0000256" key="2">
    <source>
        <dbReference type="ARBA" id="ARBA00022723"/>
    </source>
</evidence>
<dbReference type="PANTHER" id="PTHR30502">
    <property type="entry name" value="2-KETO-3-DEOXY-L-RHAMNONATE ALDOLASE"/>
    <property type="match status" value="1"/>
</dbReference>
<dbReference type="InterPro" id="IPR005000">
    <property type="entry name" value="Aldolase/citrate-lyase_domain"/>
</dbReference>
<accession>A0A399JAF6</accession>
<dbReference type="RefSeq" id="WP_119398070.1">
    <property type="nucleotide sequence ID" value="NZ_QWJJ01000004.1"/>
</dbReference>
<evidence type="ECO:0000259" key="4">
    <source>
        <dbReference type="Pfam" id="PF03328"/>
    </source>
</evidence>
<dbReference type="InterPro" id="IPR050251">
    <property type="entry name" value="HpcH-HpaI_aldolase"/>
</dbReference>
<gene>
    <name evidence="5" type="ORF">DL237_05655</name>
</gene>
<keyword evidence="2" id="KW-0479">Metal-binding</keyword>
<name>A0A399JAF6_9RHOB</name>
<dbReference type="Pfam" id="PF03328">
    <property type="entry name" value="HpcH_HpaI"/>
    <property type="match status" value="1"/>
</dbReference>
<organism evidence="5 6">
    <name type="scientific">Pseudooceanicola sediminis</name>
    <dbReference type="NCBI Taxonomy" id="2211117"/>
    <lineage>
        <taxon>Bacteria</taxon>
        <taxon>Pseudomonadati</taxon>
        <taxon>Pseudomonadota</taxon>
        <taxon>Alphaproteobacteria</taxon>
        <taxon>Rhodobacterales</taxon>
        <taxon>Paracoccaceae</taxon>
        <taxon>Pseudooceanicola</taxon>
    </lineage>
</organism>
<dbReference type="AlphaFoldDB" id="A0A399JAF6"/>
<dbReference type="PANTHER" id="PTHR30502:SF0">
    <property type="entry name" value="PHOSPHOENOLPYRUVATE CARBOXYLASE FAMILY PROTEIN"/>
    <property type="match status" value="1"/>
</dbReference>
<keyword evidence="6" id="KW-1185">Reference proteome</keyword>
<evidence type="ECO:0000256" key="3">
    <source>
        <dbReference type="ARBA" id="ARBA00023239"/>
    </source>
</evidence>
<dbReference type="GO" id="GO:0016832">
    <property type="term" value="F:aldehyde-lyase activity"/>
    <property type="evidence" value="ECO:0007669"/>
    <property type="project" value="TreeGrafter"/>
</dbReference>
<comment type="caution">
    <text evidence="5">The sequence shown here is derived from an EMBL/GenBank/DDBJ whole genome shotgun (WGS) entry which is preliminary data.</text>
</comment>
<protein>
    <submittedName>
        <fullName evidence="5">4-hydroxy-2-oxovalerate aldolase</fullName>
    </submittedName>
</protein>
<feature type="domain" description="HpcH/HpaI aldolase/citrate lyase" evidence="4">
    <location>
        <begin position="19"/>
        <end position="239"/>
    </location>
</feature>
<dbReference type="GO" id="GO:0005737">
    <property type="term" value="C:cytoplasm"/>
    <property type="evidence" value="ECO:0007669"/>
    <property type="project" value="TreeGrafter"/>
</dbReference>
<dbReference type="InterPro" id="IPR040442">
    <property type="entry name" value="Pyrv_kinase-like_dom_sf"/>
</dbReference>
<dbReference type="GO" id="GO:0046872">
    <property type="term" value="F:metal ion binding"/>
    <property type="evidence" value="ECO:0007669"/>
    <property type="project" value="UniProtKB-KW"/>
</dbReference>
<evidence type="ECO:0000313" key="5">
    <source>
        <dbReference type="EMBL" id="RII39636.1"/>
    </source>
</evidence>
<dbReference type="OrthoDB" id="9802624at2"/>
<evidence type="ECO:0000313" key="6">
    <source>
        <dbReference type="Proteomes" id="UP000265848"/>
    </source>
</evidence>
<dbReference type="EMBL" id="QWJJ01000004">
    <property type="protein sequence ID" value="RII39636.1"/>
    <property type="molecule type" value="Genomic_DNA"/>
</dbReference>
<dbReference type="Gene3D" id="3.20.20.60">
    <property type="entry name" value="Phosphoenolpyruvate-binding domains"/>
    <property type="match status" value="1"/>
</dbReference>
<dbReference type="Proteomes" id="UP000265848">
    <property type="component" value="Unassembled WGS sequence"/>
</dbReference>
<comment type="similarity">
    <text evidence="1">Belongs to the HpcH/HpaI aldolase family.</text>
</comment>
<keyword evidence="3" id="KW-0456">Lyase</keyword>
<dbReference type="InterPro" id="IPR015813">
    <property type="entry name" value="Pyrv/PenolPyrv_kinase-like_dom"/>
</dbReference>
<dbReference type="SUPFAM" id="SSF51621">
    <property type="entry name" value="Phosphoenolpyruvate/pyruvate domain"/>
    <property type="match status" value="1"/>
</dbReference>
<reference evidence="5 6" key="1">
    <citation type="submission" date="2018-08" db="EMBL/GenBank/DDBJ databases">
        <title>Pseudooceanicola sediminis CY03 in the family Rhodobacteracea.</title>
        <authorList>
            <person name="Zhang Y.-J."/>
        </authorList>
    </citation>
    <scope>NUCLEOTIDE SEQUENCE [LARGE SCALE GENOMIC DNA]</scope>
    <source>
        <strain evidence="5 6">CY03</strain>
    </source>
</reference>
<proteinExistence type="inferred from homology"/>
<sequence>MAYRATFAARLRGRQGLAGTFVKSADPAMIEVLGHSGLDFAILDAEHGAFDRGTIAAMMIAARAAQLPLLVRVPELAGHWIATALDAGAAGIVAPQVPDAEAAENLAKRMRYGPGGRGFTPSAAGADYGSRGIAGHLSRAGEETVLICQIEDEGAAARAAEIASVPGVDGLLVGPVDLAVSLGLTTPDAPEVERLSRDVMTAAQGAQKAAGLFLGQPGRGAEWAAQGATLFVLGTDQGYVLQGAKRALAEMRGAA</sequence>